<dbReference type="Gene3D" id="3.20.20.80">
    <property type="entry name" value="Glycosidases"/>
    <property type="match status" value="1"/>
</dbReference>
<dbReference type="Pfam" id="PF00232">
    <property type="entry name" value="Glyco_hydro_1"/>
    <property type="match status" value="1"/>
</dbReference>
<dbReference type="GO" id="GO:0008422">
    <property type="term" value="F:beta-glucosidase activity"/>
    <property type="evidence" value="ECO:0007669"/>
    <property type="project" value="TreeGrafter"/>
</dbReference>
<dbReference type="FunFam" id="3.20.20.80:FF:000013">
    <property type="entry name" value="lactase-phlorizin hydrolase"/>
    <property type="match status" value="1"/>
</dbReference>
<evidence type="ECO:0000256" key="6">
    <source>
        <dbReference type="RuleBase" id="RU003690"/>
    </source>
</evidence>
<dbReference type="Proteomes" id="UP000301870">
    <property type="component" value="Chromosome 12"/>
</dbReference>
<name>A0A9J7DWN4_SPOLT</name>
<protein>
    <submittedName>
        <fullName evidence="9">Myrosinase 1-like</fullName>
    </submittedName>
</protein>
<accession>A0A9J7DWN4</accession>
<evidence type="ECO:0000256" key="2">
    <source>
        <dbReference type="ARBA" id="ARBA00011738"/>
    </source>
</evidence>
<gene>
    <name evidence="9" type="primary">LOC111350793</name>
</gene>
<evidence type="ECO:0000256" key="1">
    <source>
        <dbReference type="ARBA" id="ARBA00010838"/>
    </source>
</evidence>
<evidence type="ECO:0000313" key="9">
    <source>
        <dbReference type="RefSeq" id="XP_022818247.1"/>
    </source>
</evidence>
<dbReference type="PANTHER" id="PTHR10353">
    <property type="entry name" value="GLYCOSYL HYDROLASE"/>
    <property type="match status" value="1"/>
</dbReference>
<keyword evidence="3" id="KW-0378">Hydrolase</keyword>
<dbReference type="SUPFAM" id="SSF51445">
    <property type="entry name" value="(Trans)glycosidases"/>
    <property type="match status" value="1"/>
</dbReference>
<dbReference type="InterPro" id="IPR017853">
    <property type="entry name" value="GH"/>
</dbReference>
<evidence type="ECO:0000256" key="5">
    <source>
        <dbReference type="ARBA" id="ARBA00023295"/>
    </source>
</evidence>
<reference evidence="9" key="1">
    <citation type="submission" date="2025-08" db="UniProtKB">
        <authorList>
            <consortium name="RefSeq"/>
        </authorList>
    </citation>
    <scope>IDENTIFICATION</scope>
    <source>
        <strain evidence="9">Ishihara</strain>
        <tissue evidence="9">Whole body</tissue>
    </source>
</reference>
<keyword evidence="8" id="KW-1185">Reference proteome</keyword>
<proteinExistence type="inferred from homology"/>
<keyword evidence="5" id="KW-0326">Glycosidase</keyword>
<dbReference type="InterPro" id="IPR001360">
    <property type="entry name" value="Glyco_hydro_1"/>
</dbReference>
<dbReference type="RefSeq" id="XP_022818247.1">
    <property type="nucleotide sequence ID" value="XM_022962479.1"/>
</dbReference>
<keyword evidence="7" id="KW-0732">Signal</keyword>
<dbReference type="PANTHER" id="PTHR10353:SF36">
    <property type="entry name" value="LP05116P"/>
    <property type="match status" value="1"/>
</dbReference>
<evidence type="ECO:0000256" key="7">
    <source>
        <dbReference type="SAM" id="SignalP"/>
    </source>
</evidence>
<dbReference type="GO" id="GO:0005975">
    <property type="term" value="P:carbohydrate metabolic process"/>
    <property type="evidence" value="ECO:0007669"/>
    <property type="project" value="InterPro"/>
</dbReference>
<comment type="similarity">
    <text evidence="1 6">Belongs to the glycosyl hydrolase 1 family.</text>
</comment>
<dbReference type="InterPro" id="IPR033132">
    <property type="entry name" value="GH_1_N_CS"/>
</dbReference>
<dbReference type="KEGG" id="sliu:111350793"/>
<evidence type="ECO:0000256" key="4">
    <source>
        <dbReference type="ARBA" id="ARBA00023180"/>
    </source>
</evidence>
<dbReference type="PROSITE" id="PS00653">
    <property type="entry name" value="GLYCOSYL_HYDROL_F1_2"/>
    <property type="match status" value="1"/>
</dbReference>
<feature type="signal peptide" evidence="7">
    <location>
        <begin position="1"/>
        <end position="18"/>
    </location>
</feature>
<dbReference type="PRINTS" id="PR00131">
    <property type="entry name" value="GLHYDRLASE1"/>
</dbReference>
<evidence type="ECO:0000313" key="8">
    <source>
        <dbReference type="Proteomes" id="UP000301870"/>
    </source>
</evidence>
<dbReference type="OrthoDB" id="65569at2759"/>
<dbReference type="AlphaFoldDB" id="A0A9J7DWN4"/>
<evidence type="ECO:0000256" key="3">
    <source>
        <dbReference type="ARBA" id="ARBA00022801"/>
    </source>
</evidence>
<organism evidence="8 9">
    <name type="scientific">Spodoptera litura</name>
    <name type="common">Asian cotton leafworm</name>
    <dbReference type="NCBI Taxonomy" id="69820"/>
    <lineage>
        <taxon>Eukaryota</taxon>
        <taxon>Metazoa</taxon>
        <taxon>Ecdysozoa</taxon>
        <taxon>Arthropoda</taxon>
        <taxon>Hexapoda</taxon>
        <taxon>Insecta</taxon>
        <taxon>Pterygota</taxon>
        <taxon>Neoptera</taxon>
        <taxon>Endopterygota</taxon>
        <taxon>Lepidoptera</taxon>
        <taxon>Glossata</taxon>
        <taxon>Ditrysia</taxon>
        <taxon>Noctuoidea</taxon>
        <taxon>Noctuidae</taxon>
        <taxon>Amphipyrinae</taxon>
        <taxon>Spodoptera</taxon>
    </lineage>
</organism>
<dbReference type="GeneID" id="111350793"/>
<comment type="subunit">
    <text evidence="2">Homodimer.</text>
</comment>
<feature type="chain" id="PRO_5039918350" evidence="7">
    <location>
        <begin position="19"/>
        <end position="498"/>
    </location>
</feature>
<keyword evidence="4" id="KW-0325">Glycoprotein</keyword>
<sequence>MLWVTTVVLWASVSHVYGYSKQFPPGFKFGAATAAYQVEGAYNVSDKGECKWDRLTHRYPELFTNHDNGDNACKSYYYWRRDIEMAAELGLQFYRFSISWPRLLPTGLPNEISDDGKNYYNNLIDGLLERGIEPIVSIYHWEMPQLLQDLGGWANPKISDWFADYARVVFTLFGDRVKIWLTINEPIVECDWYYGQGILAPQLDYYVGPYMCNKNLLLSHAKAYRVYDREFRHKYHGKLSIVNHLLWLKPYSSEYEEDAEIARQFLTGRYAHAIYSKKGGWPSVVEKTVAKVSKEQGFRESRLPPFTKEEIELVRGTYDFFAMNHYTSRLVRTAEPDEDVVESLFTYIPDADLVLENDPTWTYGYSETMPIYPPGIREQMEWVRKHYGDVDIFITENGYSTGGSNLDDDARISYIRSYLEEVLLAIQEGINVIGYTYWSLMDNFEWTGGYGTKFGLYEVDFSDPHRKRTARKSARYYADLISNRSLYIPPACQSNSFK</sequence>